<evidence type="ECO:0000259" key="1">
    <source>
        <dbReference type="Pfam" id="PF05124"/>
    </source>
</evidence>
<proteinExistence type="predicted"/>
<sequence length="423" mass="48293">MSASSGLEKNVSRQEFLNLLTEYGGKSDFFEFYSTHTPVPPSIESINYWLSGNYSRLIRKISYAMSLTRRLQDIGIDISKEKRLINEAFKYTLQDKYQEANYLITAVLEDIHEKYSMDSDKDGIPDFVEVVHGSSPITSDSNNNGIPDNLELGMSLDGSLWDWNKLYIEAKGAKNIRWVRAFKLNGTTWIAIKLSKPAYEFIDKQLYIWMGDINYPIFTRYSFWGQEFTYSMFYGNIFKYSMILNDTIEVAIPNISFWEKYGMRLRPIVIALDNEYIHIPSVPDDTLSNVTVVYGFNRVDKEYAKMIAYKMDITLTDDVSFTGPSGKVLILVGGPLANNLTKHYMTNARLFPYVVTNEWPGKHRGLIMATIHNGRIIVVLAGSDRFGTKVAVDVFLELGYIPHTPIIVEYSNTGSKIVEILTS</sequence>
<evidence type="ECO:0000313" key="2">
    <source>
        <dbReference type="EMBL" id="AEH24938.1"/>
    </source>
</evidence>
<dbReference type="eggNOG" id="arCOG03419">
    <property type="taxonomic scope" value="Archaea"/>
</dbReference>
<keyword evidence="3" id="KW-1185">Reference proteome</keyword>
<gene>
    <name evidence="2" type="ordered locus">PYCH_12640</name>
</gene>
<protein>
    <submittedName>
        <fullName evidence="2">S-layer family protein</fullName>
    </submittedName>
</protein>
<dbReference type="EMBL" id="CP002779">
    <property type="protein sequence ID" value="AEH24938.1"/>
    <property type="molecule type" value="Genomic_DNA"/>
</dbReference>
<dbReference type="KEGG" id="pya:PYCH_12640"/>
<dbReference type="Pfam" id="PF05124">
    <property type="entry name" value="S_layer_C"/>
    <property type="match status" value="1"/>
</dbReference>
<organism evidence="2 3">
    <name type="scientific">Pyrococcus yayanosii (strain CH1 / JCM 16557)</name>
    <dbReference type="NCBI Taxonomy" id="529709"/>
    <lineage>
        <taxon>Archaea</taxon>
        <taxon>Methanobacteriati</taxon>
        <taxon>Methanobacteriota</taxon>
        <taxon>Thermococci</taxon>
        <taxon>Thermococcales</taxon>
        <taxon>Thermococcaceae</taxon>
        <taxon>Pyrococcus</taxon>
    </lineage>
</organism>
<dbReference type="GeneID" id="10837837"/>
<evidence type="ECO:0000313" key="3">
    <source>
        <dbReference type="Proteomes" id="UP000008386"/>
    </source>
</evidence>
<dbReference type="eggNOG" id="arCOG07561">
    <property type="taxonomic scope" value="Archaea"/>
</dbReference>
<accession>F8AFA5</accession>
<dbReference type="Proteomes" id="UP000008386">
    <property type="component" value="Chromosome"/>
</dbReference>
<name>F8AFA5_PYRYC</name>
<feature type="domain" description="S-layer protein outer" evidence="1">
    <location>
        <begin position="308"/>
        <end position="397"/>
    </location>
</feature>
<dbReference type="AlphaFoldDB" id="F8AFA5"/>
<dbReference type="HOGENOM" id="CLU_648333_0_0_2"/>
<dbReference type="RefSeq" id="WP_013905994.1">
    <property type="nucleotide sequence ID" value="NC_015680.1"/>
</dbReference>
<reference evidence="2 3" key="1">
    <citation type="journal article" date="2011" name="J. Bacteriol.">
        <title>Complete genome sequence of the obligate piezophilic hyperthermophilic archaeon Pyrococcus yayanosii CH1.</title>
        <authorList>
            <person name="Jun X."/>
            <person name="Lupeng L."/>
            <person name="Minjuan X."/>
            <person name="Oger P."/>
            <person name="Fengping W."/>
            <person name="Jebbar M."/>
            <person name="Xiang X."/>
        </authorList>
    </citation>
    <scope>NUCLEOTIDE SEQUENCE [LARGE SCALE GENOMIC DNA]</scope>
    <source>
        <strain evidence="3">CH1 / JCM 16557</strain>
    </source>
</reference>
<dbReference type="OrthoDB" id="95119at2157"/>
<dbReference type="InterPro" id="IPR022651">
    <property type="entry name" value="S_layer_C"/>
</dbReference>